<proteinExistence type="inferred from homology"/>
<comment type="subcellular location">
    <subcellularLocation>
        <location evidence="1">Membrane</location>
        <topology evidence="1">Multi-pass membrane protein</topology>
    </subcellularLocation>
</comment>
<dbReference type="EMBL" id="RQTK01000140">
    <property type="protein sequence ID" value="RUS86380.1"/>
    <property type="molecule type" value="Genomic_DNA"/>
</dbReference>
<dbReference type="CDD" id="cd18989">
    <property type="entry name" value="LGIC_ECD_cation"/>
    <property type="match status" value="1"/>
</dbReference>
<dbReference type="InterPro" id="IPR006202">
    <property type="entry name" value="Neur_chan_lig-bd"/>
</dbReference>
<evidence type="ECO:0000256" key="5">
    <source>
        <dbReference type="RuleBase" id="RU000687"/>
    </source>
</evidence>
<evidence type="ECO:0000259" key="8">
    <source>
        <dbReference type="Pfam" id="PF02932"/>
    </source>
</evidence>
<dbReference type="InterPro" id="IPR036734">
    <property type="entry name" value="Neur_chan_lig-bd_sf"/>
</dbReference>
<dbReference type="InterPro" id="IPR006029">
    <property type="entry name" value="Neurotrans-gated_channel_TM"/>
</dbReference>
<evidence type="ECO:0000256" key="6">
    <source>
        <dbReference type="SAM" id="MobiDB-lite"/>
    </source>
</evidence>
<dbReference type="GO" id="GO:0004888">
    <property type="term" value="F:transmembrane signaling receptor activity"/>
    <property type="evidence" value="ECO:0007669"/>
    <property type="project" value="InterPro"/>
</dbReference>
<evidence type="ECO:0000256" key="4">
    <source>
        <dbReference type="ARBA" id="ARBA00023136"/>
    </source>
</evidence>
<dbReference type="Pfam" id="PF02931">
    <property type="entry name" value="Neur_chan_LBD"/>
    <property type="match status" value="1"/>
</dbReference>
<feature type="region of interest" description="Disordered" evidence="6">
    <location>
        <begin position="378"/>
        <end position="399"/>
    </location>
</feature>
<keyword evidence="5" id="KW-0813">Transport</keyword>
<feature type="transmembrane region" description="Helical" evidence="5">
    <location>
        <begin position="243"/>
        <end position="266"/>
    </location>
</feature>
<evidence type="ECO:0000256" key="1">
    <source>
        <dbReference type="ARBA" id="ARBA00004141"/>
    </source>
</evidence>
<keyword evidence="10" id="KW-1185">Reference proteome</keyword>
<feature type="transmembrane region" description="Helical" evidence="5">
    <location>
        <begin position="273"/>
        <end position="295"/>
    </location>
</feature>
<protein>
    <recommendedName>
        <fullName evidence="11">Neurotransmitter-gated ion-channel ligand-binding domain-containing protein</fullName>
    </recommendedName>
</protein>
<feature type="transmembrane region" description="Helical" evidence="5">
    <location>
        <begin position="415"/>
        <end position="434"/>
    </location>
</feature>
<dbReference type="Pfam" id="PF02932">
    <property type="entry name" value="Neur_chan_memb"/>
    <property type="match status" value="1"/>
</dbReference>
<dbReference type="SUPFAM" id="SSF90112">
    <property type="entry name" value="Neurotransmitter-gated ion-channel transmembrane pore"/>
    <property type="match status" value="1"/>
</dbReference>
<dbReference type="OrthoDB" id="5809364at2759"/>
<keyword evidence="3 5" id="KW-1133">Transmembrane helix</keyword>
<feature type="compositionally biased region" description="Low complexity" evidence="6">
    <location>
        <begin position="382"/>
        <end position="393"/>
    </location>
</feature>
<evidence type="ECO:0008006" key="11">
    <source>
        <dbReference type="Google" id="ProtNLM"/>
    </source>
</evidence>
<sequence length="437" mass="48846">MILIRGMHLPFLTAAAILVLRILQPARAGTYVEAASLMDSLIVESGYKPQLRPLWNQSDTLEVYLVFELFSIVEVNDVFQSFTCNGFMAFLWHDQLLRWNASDYGGEFLMTPKSTDVFRPRVALLNTMGERDIFKDDTAPVLVRPNGLTSWVPGSIFHVSCKLDLTNYPFDEQTCKLDMVVMDFPPNMLTFVALSETASKSFFIENGEWQLMSTKVQTESLAVNDDPVSSIVVTFTMRRKSKFLVISVLLPIVLLSLLNLFVFVIPVHSGEKISFGITVLLALSVFMSIISAMLPRSAESMPLMIRYIFSLLMISLITVVDSIIIVRLHHMEEKGEQLPQTTATESRHFSSLVPKVVIPRSRQSASPLGIFRVSLENKDSRSGSGSRSSSSLSEVTGKGQPKANKYKMVRKHIDLVSLVLFGIVWVAVTAEFMISVS</sequence>
<evidence type="ECO:0000259" key="7">
    <source>
        <dbReference type="Pfam" id="PF02931"/>
    </source>
</evidence>
<feature type="chain" id="PRO_5022271078" description="Neurotransmitter-gated ion-channel ligand-binding domain-containing protein" evidence="5">
    <location>
        <begin position="29"/>
        <end position="437"/>
    </location>
</feature>
<dbReference type="STRING" id="188477.A0A3S0ZTK7"/>
<comment type="caution">
    <text evidence="9">The sequence shown here is derived from an EMBL/GenBank/DDBJ whole genome shotgun (WGS) entry which is preliminary data.</text>
</comment>
<organism evidence="9 10">
    <name type="scientific">Elysia chlorotica</name>
    <name type="common">Eastern emerald elysia</name>
    <name type="synonym">Sea slug</name>
    <dbReference type="NCBI Taxonomy" id="188477"/>
    <lineage>
        <taxon>Eukaryota</taxon>
        <taxon>Metazoa</taxon>
        <taxon>Spiralia</taxon>
        <taxon>Lophotrochozoa</taxon>
        <taxon>Mollusca</taxon>
        <taxon>Gastropoda</taxon>
        <taxon>Heterobranchia</taxon>
        <taxon>Euthyneura</taxon>
        <taxon>Panpulmonata</taxon>
        <taxon>Sacoglossa</taxon>
        <taxon>Placobranchoidea</taxon>
        <taxon>Plakobranchidae</taxon>
        <taxon>Elysia</taxon>
    </lineage>
</organism>
<feature type="transmembrane region" description="Helical" evidence="5">
    <location>
        <begin position="307"/>
        <end position="328"/>
    </location>
</feature>
<reference evidence="9 10" key="1">
    <citation type="submission" date="2019-01" db="EMBL/GenBank/DDBJ databases">
        <title>A draft genome assembly of the solar-powered sea slug Elysia chlorotica.</title>
        <authorList>
            <person name="Cai H."/>
            <person name="Li Q."/>
            <person name="Fang X."/>
            <person name="Li J."/>
            <person name="Curtis N.E."/>
            <person name="Altenburger A."/>
            <person name="Shibata T."/>
            <person name="Feng M."/>
            <person name="Maeda T."/>
            <person name="Schwartz J.A."/>
            <person name="Shigenobu S."/>
            <person name="Lundholm N."/>
            <person name="Nishiyama T."/>
            <person name="Yang H."/>
            <person name="Hasebe M."/>
            <person name="Li S."/>
            <person name="Pierce S.K."/>
            <person name="Wang J."/>
        </authorList>
    </citation>
    <scope>NUCLEOTIDE SEQUENCE [LARGE SCALE GENOMIC DNA]</scope>
    <source>
        <strain evidence="9">EC2010</strain>
        <tissue evidence="9">Whole organism of an adult</tissue>
    </source>
</reference>
<evidence type="ECO:0000313" key="10">
    <source>
        <dbReference type="Proteomes" id="UP000271974"/>
    </source>
</evidence>
<evidence type="ECO:0000256" key="3">
    <source>
        <dbReference type="ARBA" id="ARBA00022989"/>
    </source>
</evidence>
<name>A0A3S0ZTK7_ELYCH</name>
<feature type="signal peptide" evidence="5">
    <location>
        <begin position="1"/>
        <end position="28"/>
    </location>
</feature>
<dbReference type="InterPro" id="IPR036719">
    <property type="entry name" value="Neuro-gated_channel_TM_sf"/>
</dbReference>
<dbReference type="PROSITE" id="PS00236">
    <property type="entry name" value="NEUROTR_ION_CHANNEL"/>
    <property type="match status" value="1"/>
</dbReference>
<dbReference type="GO" id="GO:0005230">
    <property type="term" value="F:extracellular ligand-gated monoatomic ion channel activity"/>
    <property type="evidence" value="ECO:0007669"/>
    <property type="project" value="InterPro"/>
</dbReference>
<dbReference type="CDD" id="cd19051">
    <property type="entry name" value="LGIC_TM_cation"/>
    <property type="match status" value="1"/>
</dbReference>
<gene>
    <name evidence="9" type="ORF">EGW08_005830</name>
</gene>
<evidence type="ECO:0000313" key="9">
    <source>
        <dbReference type="EMBL" id="RUS86380.1"/>
    </source>
</evidence>
<feature type="domain" description="Neurotransmitter-gated ion-channel ligand-binding" evidence="7">
    <location>
        <begin position="37"/>
        <end position="240"/>
    </location>
</feature>
<dbReference type="Proteomes" id="UP000271974">
    <property type="component" value="Unassembled WGS sequence"/>
</dbReference>
<keyword evidence="5" id="KW-0407">Ion channel</keyword>
<dbReference type="Gene3D" id="1.20.58.390">
    <property type="entry name" value="Neurotransmitter-gated ion-channel transmembrane domain"/>
    <property type="match status" value="1"/>
</dbReference>
<dbReference type="InterPro" id="IPR038050">
    <property type="entry name" value="Neuro_actylchol_rec"/>
</dbReference>
<dbReference type="SUPFAM" id="SSF63712">
    <property type="entry name" value="Nicotinic receptor ligand binding domain-like"/>
    <property type="match status" value="1"/>
</dbReference>
<keyword evidence="4 5" id="KW-0472">Membrane</keyword>
<keyword evidence="5" id="KW-0732">Signal</keyword>
<dbReference type="InterPro" id="IPR006201">
    <property type="entry name" value="Neur_channel"/>
</dbReference>
<dbReference type="AlphaFoldDB" id="A0A3S0ZTK7"/>
<keyword evidence="2 5" id="KW-0812">Transmembrane</keyword>
<dbReference type="GO" id="GO:0016020">
    <property type="term" value="C:membrane"/>
    <property type="evidence" value="ECO:0007669"/>
    <property type="project" value="UniProtKB-SubCell"/>
</dbReference>
<dbReference type="PANTHER" id="PTHR18945">
    <property type="entry name" value="NEUROTRANSMITTER GATED ION CHANNEL"/>
    <property type="match status" value="1"/>
</dbReference>
<dbReference type="InterPro" id="IPR018000">
    <property type="entry name" value="Neurotransmitter_ion_chnl_CS"/>
</dbReference>
<keyword evidence="5" id="KW-0406">Ion transport</keyword>
<dbReference type="Gene3D" id="2.70.170.10">
    <property type="entry name" value="Neurotransmitter-gated ion-channel ligand-binding domain"/>
    <property type="match status" value="1"/>
</dbReference>
<evidence type="ECO:0000256" key="2">
    <source>
        <dbReference type="ARBA" id="ARBA00022692"/>
    </source>
</evidence>
<feature type="domain" description="Neurotransmitter-gated ion-channel transmembrane" evidence="8">
    <location>
        <begin position="249"/>
        <end position="362"/>
    </location>
</feature>
<accession>A0A3S0ZTK7</accession>
<comment type="similarity">
    <text evidence="5">Belongs to the ligand-gated ion channel (TC 1.A.9) family.</text>
</comment>
<dbReference type="PRINTS" id="PR00252">
    <property type="entry name" value="NRIONCHANNEL"/>
</dbReference>